<comment type="caution">
    <text evidence="11">The sequence shown here is derived from an EMBL/GenBank/DDBJ whole genome shotgun (WGS) entry which is preliminary data.</text>
</comment>
<dbReference type="GO" id="GO:0005516">
    <property type="term" value="F:calmodulin binding"/>
    <property type="evidence" value="ECO:0007669"/>
    <property type="project" value="UniProtKB-KW"/>
</dbReference>
<evidence type="ECO:0000256" key="5">
    <source>
        <dbReference type="ARBA" id="ARBA00022989"/>
    </source>
</evidence>
<feature type="transmembrane region" description="Helical" evidence="10">
    <location>
        <begin position="152"/>
        <end position="173"/>
    </location>
</feature>
<comment type="subcellular location">
    <subcellularLocation>
        <location evidence="1 8">Membrane</location>
        <topology evidence="1 8">Multi-pass membrane protein</topology>
    </subcellularLocation>
</comment>
<keyword evidence="6 8" id="KW-0472">Membrane</keyword>
<proteinExistence type="inferred from homology"/>
<feature type="transmembrane region" description="Helical" evidence="10">
    <location>
        <begin position="404"/>
        <end position="425"/>
    </location>
</feature>
<feature type="region of interest" description="Disordered" evidence="9">
    <location>
        <begin position="459"/>
        <end position="503"/>
    </location>
</feature>
<feature type="transmembrane region" description="Helical" evidence="10">
    <location>
        <begin position="305"/>
        <end position="323"/>
    </location>
</feature>
<gene>
    <name evidence="8" type="primary">MLO</name>
    <name evidence="11" type="ORF">ILEXP_LOCUS1836</name>
</gene>
<name>A0ABC8QX62_9AQUA</name>
<comment type="function">
    <text evidence="8">May be involved in modulation of pathogen defense and leaf cell death.</text>
</comment>
<evidence type="ECO:0000256" key="10">
    <source>
        <dbReference type="SAM" id="Phobius"/>
    </source>
</evidence>
<keyword evidence="12" id="KW-1185">Reference proteome</keyword>
<dbReference type="AlphaFoldDB" id="A0ABC8QX62"/>
<dbReference type="Pfam" id="PF03094">
    <property type="entry name" value="Mlo"/>
    <property type="match status" value="1"/>
</dbReference>
<evidence type="ECO:0000256" key="8">
    <source>
        <dbReference type="RuleBase" id="RU280816"/>
    </source>
</evidence>
<dbReference type="Proteomes" id="UP001642360">
    <property type="component" value="Unassembled WGS sequence"/>
</dbReference>
<accession>A0ABC8QX62</accession>
<keyword evidence="8" id="KW-0112">Calmodulin-binding</keyword>
<evidence type="ECO:0000256" key="2">
    <source>
        <dbReference type="ARBA" id="ARBA00006574"/>
    </source>
</evidence>
<dbReference type="GO" id="GO:0006952">
    <property type="term" value="P:defense response"/>
    <property type="evidence" value="ECO:0007669"/>
    <property type="project" value="UniProtKB-KW"/>
</dbReference>
<keyword evidence="3 8" id="KW-0812">Transmembrane</keyword>
<feature type="transmembrane region" description="Helical" evidence="10">
    <location>
        <begin position="361"/>
        <end position="384"/>
    </location>
</feature>
<dbReference type="EMBL" id="CAUOFW020000669">
    <property type="protein sequence ID" value="CAK9134908.1"/>
    <property type="molecule type" value="Genomic_DNA"/>
</dbReference>
<sequence length="503" mass="56434">MAGGAEEGQTLEYTPTWVVAAVCTVIVGISLAVERLIHYTGKFLKKKNQKPLFESLQKVKEELMLLGFISLLLTVFQNRIIKICVNEDVMKHLLPCSLRPESSSNEGGGSSHAEPKTTSHFQRLLAEGAANGGYCAAKNKVPLLSLEALHHLHIFIFVLAIVHVTFSVLTVIFGSAKIRQWKHWEDSIAIDKYDTEQVLRPKFTHVHQHDFIKGRFLGIGKQSAILGWLHSFFKQFYGSVTKTDYVALRLGFITTHCRSNPKFNFHKYMIRALEDDFRKVVGISWYLWVFVVLFLLLNINGWHTYFWIAFIPFGLLLAVGTKLEHVIAQLAHEVAEKHIAIEGELVVTPSDDHFWFHRPSIVLFLIHFILFQNAFEIAFFFWILLQYGFDSCIMGQVAYIYPRLIIGVIIQVLCSYSTLPLYAIVTQVTQMGSSFKKSIFDEHVQTGLVGWAQRAKGKKGLRVGTNGSGQGSSTDGSTVRTQPGGVGHKAPTPGGDVELTTAP</sequence>
<evidence type="ECO:0000256" key="6">
    <source>
        <dbReference type="ARBA" id="ARBA00023136"/>
    </source>
</evidence>
<evidence type="ECO:0000313" key="11">
    <source>
        <dbReference type="EMBL" id="CAK9134908.1"/>
    </source>
</evidence>
<dbReference type="PANTHER" id="PTHR31942:SF52">
    <property type="entry name" value="MLO-LIKE PROTEIN 1"/>
    <property type="match status" value="1"/>
</dbReference>
<protein>
    <recommendedName>
        <fullName evidence="8">MLO-like protein</fullName>
    </recommendedName>
</protein>
<comment type="domain">
    <text evidence="8">The C-terminus contains a calmodulin-binding domain, which binds calmodulin in a calcium-dependent fashion.</text>
</comment>
<evidence type="ECO:0000256" key="3">
    <source>
        <dbReference type="ARBA" id="ARBA00022692"/>
    </source>
</evidence>
<evidence type="ECO:0000256" key="4">
    <source>
        <dbReference type="ARBA" id="ARBA00022821"/>
    </source>
</evidence>
<feature type="transmembrane region" description="Helical" evidence="10">
    <location>
        <begin position="17"/>
        <end position="37"/>
    </location>
</feature>
<organism evidence="11 12">
    <name type="scientific">Ilex paraguariensis</name>
    <name type="common">yerba mate</name>
    <dbReference type="NCBI Taxonomy" id="185542"/>
    <lineage>
        <taxon>Eukaryota</taxon>
        <taxon>Viridiplantae</taxon>
        <taxon>Streptophyta</taxon>
        <taxon>Embryophyta</taxon>
        <taxon>Tracheophyta</taxon>
        <taxon>Spermatophyta</taxon>
        <taxon>Magnoliopsida</taxon>
        <taxon>eudicotyledons</taxon>
        <taxon>Gunneridae</taxon>
        <taxon>Pentapetalae</taxon>
        <taxon>asterids</taxon>
        <taxon>campanulids</taxon>
        <taxon>Aquifoliales</taxon>
        <taxon>Aquifoliaceae</taxon>
        <taxon>Ilex</taxon>
    </lineage>
</organism>
<dbReference type="InterPro" id="IPR004326">
    <property type="entry name" value="Mlo"/>
</dbReference>
<keyword evidence="4 8" id="KW-0611">Plant defense</keyword>
<comment type="similarity">
    <text evidence="2 8">Belongs to the MLO family.</text>
</comment>
<reference evidence="11 12" key="1">
    <citation type="submission" date="2024-02" db="EMBL/GenBank/DDBJ databases">
        <authorList>
            <person name="Vignale AGUSTIN F."/>
            <person name="Sosa J E."/>
            <person name="Modenutti C."/>
        </authorList>
    </citation>
    <scope>NUCLEOTIDE SEQUENCE [LARGE SCALE GENOMIC DNA]</scope>
</reference>
<feature type="transmembrane region" description="Helical" evidence="10">
    <location>
        <begin position="280"/>
        <end position="299"/>
    </location>
</feature>
<evidence type="ECO:0000313" key="12">
    <source>
        <dbReference type="Proteomes" id="UP001642360"/>
    </source>
</evidence>
<dbReference type="PANTHER" id="PTHR31942">
    <property type="entry name" value="MLO-LIKE PROTEIN 1"/>
    <property type="match status" value="1"/>
</dbReference>
<dbReference type="GO" id="GO:0016020">
    <property type="term" value="C:membrane"/>
    <property type="evidence" value="ECO:0007669"/>
    <property type="project" value="UniProtKB-SubCell"/>
</dbReference>
<evidence type="ECO:0000256" key="7">
    <source>
        <dbReference type="ARBA" id="ARBA00023265"/>
    </source>
</evidence>
<keyword evidence="5 8" id="KW-1133">Transmembrane helix</keyword>
<evidence type="ECO:0000256" key="1">
    <source>
        <dbReference type="ARBA" id="ARBA00004141"/>
    </source>
</evidence>
<evidence type="ECO:0000256" key="9">
    <source>
        <dbReference type="SAM" id="MobiDB-lite"/>
    </source>
</evidence>
<keyword evidence="7 8" id="KW-0568">Pathogenesis-related protein</keyword>
<feature type="transmembrane region" description="Helical" evidence="10">
    <location>
        <begin position="63"/>
        <end position="81"/>
    </location>
</feature>